<dbReference type="Proteomes" id="UP000288805">
    <property type="component" value="Unassembled WGS sequence"/>
</dbReference>
<dbReference type="CDD" id="cd09272">
    <property type="entry name" value="RNase_HI_RT_Ty1"/>
    <property type="match status" value="1"/>
</dbReference>
<gene>
    <name evidence="1" type="primary">RE2_107</name>
    <name evidence="1" type="ORF">CK203_054399</name>
</gene>
<sequence>MDEAKPISTPMSSIEILLLHDGSPACDATEYRQVLGLLQYLSFTRPDVSFVVNKLSQYIHQPSTAHWAAMKRVLRYLKGTVDYSLFLRSHSSLTLHVFTDADYASNKDNYSSTSAYVIFLGPNLELGIVLPIVPKVYCDNVGATYVCANPVFHSRMKHIAIDFHFVREQITKNQLRVSHVHTADQLADSLTKPLARTLFQFHLSKLSILPNVLRLRGHDRT</sequence>
<dbReference type="PANTHER" id="PTHR11439:SF489">
    <property type="entry name" value="RNA-DIRECTED DNA POLYMERASE"/>
    <property type="match status" value="1"/>
</dbReference>
<dbReference type="PANTHER" id="PTHR11439">
    <property type="entry name" value="GAG-POL-RELATED RETROTRANSPOSON"/>
    <property type="match status" value="1"/>
</dbReference>
<dbReference type="AlphaFoldDB" id="A0A438GG54"/>
<protein>
    <submittedName>
        <fullName evidence="1">Retrovirus-related Pol polyprotein from transposon RE2</fullName>
    </submittedName>
</protein>
<dbReference type="EMBL" id="QGNW01000444">
    <property type="protein sequence ID" value="RVW71185.1"/>
    <property type="molecule type" value="Genomic_DNA"/>
</dbReference>
<accession>A0A438GG54</accession>
<dbReference type="SUPFAM" id="SSF56672">
    <property type="entry name" value="DNA/RNA polymerases"/>
    <property type="match status" value="1"/>
</dbReference>
<name>A0A438GG54_VITVI</name>
<comment type="caution">
    <text evidence="1">The sequence shown here is derived from an EMBL/GenBank/DDBJ whole genome shotgun (WGS) entry which is preliminary data.</text>
</comment>
<dbReference type="InterPro" id="IPR043502">
    <property type="entry name" value="DNA/RNA_pol_sf"/>
</dbReference>
<organism evidence="1 2">
    <name type="scientific">Vitis vinifera</name>
    <name type="common">Grape</name>
    <dbReference type="NCBI Taxonomy" id="29760"/>
    <lineage>
        <taxon>Eukaryota</taxon>
        <taxon>Viridiplantae</taxon>
        <taxon>Streptophyta</taxon>
        <taxon>Embryophyta</taxon>
        <taxon>Tracheophyta</taxon>
        <taxon>Spermatophyta</taxon>
        <taxon>Magnoliopsida</taxon>
        <taxon>eudicotyledons</taxon>
        <taxon>Gunneridae</taxon>
        <taxon>Pentapetalae</taxon>
        <taxon>rosids</taxon>
        <taxon>Vitales</taxon>
        <taxon>Vitaceae</taxon>
        <taxon>Viteae</taxon>
        <taxon>Vitis</taxon>
    </lineage>
</organism>
<evidence type="ECO:0000313" key="2">
    <source>
        <dbReference type="Proteomes" id="UP000288805"/>
    </source>
</evidence>
<reference evidence="1 2" key="1">
    <citation type="journal article" date="2018" name="PLoS Genet.">
        <title>Population sequencing reveals clonal diversity and ancestral inbreeding in the grapevine cultivar Chardonnay.</title>
        <authorList>
            <person name="Roach M.J."/>
            <person name="Johnson D.L."/>
            <person name="Bohlmann J."/>
            <person name="van Vuuren H.J."/>
            <person name="Jones S.J."/>
            <person name="Pretorius I.S."/>
            <person name="Schmidt S.A."/>
            <person name="Borneman A.R."/>
        </authorList>
    </citation>
    <scope>NUCLEOTIDE SEQUENCE [LARGE SCALE GENOMIC DNA]</scope>
    <source>
        <strain evidence="2">cv. Chardonnay</strain>
        <tissue evidence="1">Leaf</tissue>
    </source>
</reference>
<evidence type="ECO:0000313" key="1">
    <source>
        <dbReference type="EMBL" id="RVW71185.1"/>
    </source>
</evidence>
<proteinExistence type="predicted"/>